<sequence>MQSLDAILGPAECESERGLVGIQKAQQQKTSQNRTINAKNLMSQQSQSTWRFRKKPGRSSSFMVLSVTL</sequence>
<dbReference type="EMBL" id="BSYA01000127">
    <property type="protein sequence ID" value="GMG33886.1"/>
    <property type="molecule type" value="Genomic_DNA"/>
</dbReference>
<evidence type="ECO:0000313" key="3">
    <source>
        <dbReference type="Proteomes" id="UP001165205"/>
    </source>
</evidence>
<name>A0AAN4YTU0_ASPOZ</name>
<reference evidence="2" key="1">
    <citation type="submission" date="2023-04" db="EMBL/GenBank/DDBJ databases">
        <title>Aspergillus oryzae NBRC 4228.</title>
        <authorList>
            <person name="Ichikawa N."/>
            <person name="Sato H."/>
            <person name="Tonouchi N."/>
        </authorList>
    </citation>
    <scope>NUCLEOTIDE SEQUENCE</scope>
    <source>
        <strain evidence="2">NBRC 4228</strain>
    </source>
</reference>
<evidence type="ECO:0000256" key="1">
    <source>
        <dbReference type="SAM" id="MobiDB-lite"/>
    </source>
</evidence>
<gene>
    <name evidence="2" type="ORF">Aory04_000932900</name>
</gene>
<organism evidence="2 3">
    <name type="scientific">Aspergillus oryzae</name>
    <name type="common">Yellow koji mold</name>
    <dbReference type="NCBI Taxonomy" id="5062"/>
    <lineage>
        <taxon>Eukaryota</taxon>
        <taxon>Fungi</taxon>
        <taxon>Dikarya</taxon>
        <taxon>Ascomycota</taxon>
        <taxon>Pezizomycotina</taxon>
        <taxon>Eurotiomycetes</taxon>
        <taxon>Eurotiomycetidae</taxon>
        <taxon>Eurotiales</taxon>
        <taxon>Aspergillaceae</taxon>
        <taxon>Aspergillus</taxon>
        <taxon>Aspergillus subgen. Circumdati</taxon>
    </lineage>
</organism>
<protein>
    <submittedName>
        <fullName evidence="2">Unnamed protein product</fullName>
    </submittedName>
</protein>
<dbReference type="Proteomes" id="UP001165205">
    <property type="component" value="Unassembled WGS sequence"/>
</dbReference>
<feature type="region of interest" description="Disordered" evidence="1">
    <location>
        <begin position="24"/>
        <end position="53"/>
    </location>
</feature>
<dbReference type="AlphaFoldDB" id="A0AAN4YTU0"/>
<evidence type="ECO:0000313" key="2">
    <source>
        <dbReference type="EMBL" id="GMG33886.1"/>
    </source>
</evidence>
<feature type="compositionally biased region" description="Polar residues" evidence="1">
    <location>
        <begin position="24"/>
        <end position="50"/>
    </location>
</feature>
<accession>A0AAN4YTU0</accession>
<proteinExistence type="predicted"/>
<comment type="caution">
    <text evidence="2">The sequence shown here is derived from an EMBL/GenBank/DDBJ whole genome shotgun (WGS) entry which is preliminary data.</text>
</comment>